<protein>
    <submittedName>
        <fullName evidence="1">Uncharacterized protein</fullName>
    </submittedName>
</protein>
<dbReference type="RefSeq" id="WP_249183086.1">
    <property type="nucleotide sequence ID" value="NZ_JBBNIN010000036.1"/>
</dbReference>
<gene>
    <name evidence="1" type="ORF">AAAU51_13070</name>
</gene>
<dbReference type="Proteomes" id="UP001482154">
    <property type="component" value="Unassembled WGS sequence"/>
</dbReference>
<reference evidence="1 2" key="1">
    <citation type="submission" date="2024-04" db="EMBL/GenBank/DDBJ databases">
        <title>Human intestinal bacterial collection.</title>
        <authorList>
            <person name="Pauvert C."/>
            <person name="Hitch T.C.A."/>
            <person name="Clavel T."/>
        </authorList>
    </citation>
    <scope>NUCLEOTIDE SEQUENCE [LARGE SCALE GENOMIC DNA]</scope>
    <source>
        <strain evidence="1 2">CLA-AA-H249</strain>
    </source>
</reference>
<evidence type="ECO:0000313" key="1">
    <source>
        <dbReference type="EMBL" id="MEQ2712078.1"/>
    </source>
</evidence>
<proteinExistence type="predicted"/>
<evidence type="ECO:0000313" key="2">
    <source>
        <dbReference type="Proteomes" id="UP001482154"/>
    </source>
</evidence>
<accession>A0ABV1IXX5</accession>
<sequence length="81" mass="9921">MEFLIIPLNFILKSNVQFTLAYMDEQVEWKVKKHIARFTYQLKKYKTGKRFGGNYIYKINQESELYKQIINFYDLNRKTVE</sequence>
<dbReference type="EMBL" id="JBBNIN010000036">
    <property type="protein sequence ID" value="MEQ2712078.1"/>
    <property type="molecule type" value="Genomic_DNA"/>
</dbReference>
<comment type="caution">
    <text evidence="1">The sequence shown here is derived from an EMBL/GenBank/DDBJ whole genome shotgun (WGS) entry which is preliminary data.</text>
</comment>
<organism evidence="1 2">
    <name type="scientific">Anaerostipes amylophilus</name>
    <dbReference type="NCBI Taxonomy" id="2981779"/>
    <lineage>
        <taxon>Bacteria</taxon>
        <taxon>Bacillati</taxon>
        <taxon>Bacillota</taxon>
        <taxon>Clostridia</taxon>
        <taxon>Lachnospirales</taxon>
        <taxon>Lachnospiraceae</taxon>
        <taxon>Anaerostipes</taxon>
    </lineage>
</organism>
<keyword evidence="2" id="KW-1185">Reference proteome</keyword>
<name>A0ABV1IXX5_9FIRM</name>